<dbReference type="Proteomes" id="UP001259832">
    <property type="component" value="Unassembled WGS sequence"/>
</dbReference>
<dbReference type="EMBL" id="JASMQC010000001">
    <property type="protein sequence ID" value="KAK1948452.1"/>
    <property type="molecule type" value="Genomic_DNA"/>
</dbReference>
<reference evidence="1" key="1">
    <citation type="submission" date="2023-08" db="EMBL/GenBank/DDBJ databases">
        <title>Reference Genome Resource for the Citrus Pathogen Phytophthora citrophthora.</title>
        <authorList>
            <person name="Moller H."/>
            <person name="Coetzee B."/>
            <person name="Rose L.J."/>
            <person name="Van Niekerk J.M."/>
        </authorList>
    </citation>
    <scope>NUCLEOTIDE SEQUENCE</scope>
    <source>
        <strain evidence="1">STE-U-9442</strain>
    </source>
</reference>
<name>A0AAD9H186_9STRA</name>
<sequence>MQSNQEKTNTKVTKKYKAWMEIDLMQDVVAVREGQLTKKAARQWSSGADVDTLLGWAYDYRRVSSVSDQEEDGIVEGLLGRARLGFPATRWRLRAMILDVISDGRSAKLDPLIGGLPAFSSGMLREFPFVKGGYSTLPV</sequence>
<proteinExistence type="predicted"/>
<organism evidence="1 2">
    <name type="scientific">Phytophthora citrophthora</name>
    <dbReference type="NCBI Taxonomy" id="4793"/>
    <lineage>
        <taxon>Eukaryota</taxon>
        <taxon>Sar</taxon>
        <taxon>Stramenopiles</taxon>
        <taxon>Oomycota</taxon>
        <taxon>Peronosporomycetes</taxon>
        <taxon>Peronosporales</taxon>
        <taxon>Peronosporaceae</taxon>
        <taxon>Phytophthora</taxon>
    </lineage>
</organism>
<gene>
    <name evidence="1" type="ORF">P3T76_000741</name>
</gene>
<evidence type="ECO:0000313" key="2">
    <source>
        <dbReference type="Proteomes" id="UP001259832"/>
    </source>
</evidence>
<accession>A0AAD9H186</accession>
<keyword evidence="2" id="KW-1185">Reference proteome</keyword>
<dbReference type="AlphaFoldDB" id="A0AAD9H186"/>
<comment type="caution">
    <text evidence="1">The sequence shown here is derived from an EMBL/GenBank/DDBJ whole genome shotgun (WGS) entry which is preliminary data.</text>
</comment>
<protein>
    <submittedName>
        <fullName evidence="1">Uncharacterized protein</fullName>
    </submittedName>
</protein>
<evidence type="ECO:0000313" key="1">
    <source>
        <dbReference type="EMBL" id="KAK1948452.1"/>
    </source>
</evidence>